<feature type="transmembrane region" description="Helical" evidence="1">
    <location>
        <begin position="139"/>
        <end position="160"/>
    </location>
</feature>
<feature type="transmembrane region" description="Helical" evidence="1">
    <location>
        <begin position="6"/>
        <end position="22"/>
    </location>
</feature>
<name>A0A969TWH3_9BACI</name>
<keyword evidence="1" id="KW-1133">Transmembrane helix</keyword>
<gene>
    <name evidence="2" type="ORF">HCN83_15965</name>
</gene>
<organism evidence="2 3">
    <name type="scientific">Alkalicoccus luteus</name>
    <dbReference type="NCBI Taxonomy" id="1237094"/>
    <lineage>
        <taxon>Bacteria</taxon>
        <taxon>Bacillati</taxon>
        <taxon>Bacillota</taxon>
        <taxon>Bacilli</taxon>
        <taxon>Bacillales</taxon>
        <taxon>Bacillaceae</taxon>
        <taxon>Alkalicoccus</taxon>
    </lineage>
</organism>
<reference evidence="2 3" key="1">
    <citation type="submission" date="2020-03" db="EMBL/GenBank/DDBJ databases">
        <title>Assessment of the enzymatic potential of alkaline-tolerant lipase obtained from Bacillus luteus H11 (technogenic soil) for the bioremediation of saline soils contaminated with petroleum substances.</title>
        <authorList>
            <person name="Kalwasinska A."/>
        </authorList>
    </citation>
    <scope>NUCLEOTIDE SEQUENCE [LARGE SCALE GENOMIC DNA]</scope>
    <source>
        <strain evidence="2 3">H11</strain>
    </source>
</reference>
<dbReference type="AlphaFoldDB" id="A0A969TWH3"/>
<dbReference type="Proteomes" id="UP000752012">
    <property type="component" value="Unassembled WGS sequence"/>
</dbReference>
<keyword evidence="3" id="KW-1185">Reference proteome</keyword>
<protein>
    <submittedName>
        <fullName evidence="2">Uncharacterized protein</fullName>
    </submittedName>
</protein>
<feature type="transmembrane region" description="Helical" evidence="1">
    <location>
        <begin position="172"/>
        <end position="196"/>
    </location>
</feature>
<evidence type="ECO:0000256" key="1">
    <source>
        <dbReference type="SAM" id="Phobius"/>
    </source>
</evidence>
<comment type="caution">
    <text evidence="2">The sequence shown here is derived from an EMBL/GenBank/DDBJ whole genome shotgun (WGS) entry which is preliminary data.</text>
</comment>
<keyword evidence="1" id="KW-0812">Transmembrane</keyword>
<keyword evidence="1" id="KW-0472">Membrane</keyword>
<evidence type="ECO:0000313" key="2">
    <source>
        <dbReference type="EMBL" id="NJP39066.1"/>
    </source>
</evidence>
<sequence length="251" mass="29589">MNYYVTAIVGILTFCLAMYLLLKKTAWFHRSEIKKSNQPKEAHSTTTPLSILDYYTKTKAHYEFFYQVDKDRQYEEVIFYPSNERKDQITALYVERGFLEKQSRRNIAQMFKLLGYTNRLMNPNVLVNMVRSGVAAASYLLRGRLLVMGLIFTALISFSLDESLAFFTEINGIFVMFGLFFYAIYLLKEFIAYFLQNIYSLKLSKSFGVTTNEYKSVFIYLWTSFILFFSTQFLKWLLIATLMFVIIMLYN</sequence>
<dbReference type="RefSeq" id="WP_168009137.1">
    <property type="nucleotide sequence ID" value="NZ_JAATHJ010000037.1"/>
</dbReference>
<accession>A0A969TWH3</accession>
<proteinExistence type="predicted"/>
<evidence type="ECO:0000313" key="3">
    <source>
        <dbReference type="Proteomes" id="UP000752012"/>
    </source>
</evidence>
<dbReference type="EMBL" id="JAATHJ010000037">
    <property type="protein sequence ID" value="NJP39066.1"/>
    <property type="molecule type" value="Genomic_DNA"/>
</dbReference>
<feature type="transmembrane region" description="Helical" evidence="1">
    <location>
        <begin position="217"/>
        <end position="250"/>
    </location>
</feature>